<proteinExistence type="predicted"/>
<protein>
    <submittedName>
        <fullName evidence="2">Uncharacterized protein</fullName>
    </submittedName>
</protein>
<keyword evidence="1" id="KW-1185">Reference proteome</keyword>
<evidence type="ECO:0000313" key="2">
    <source>
        <dbReference type="WBParaSite" id="PgR116_g002_t01"/>
    </source>
</evidence>
<dbReference type="InterPro" id="IPR036444">
    <property type="entry name" value="PLipase_A2_dom_sf"/>
</dbReference>
<name>A0A915CCL0_PARUN</name>
<evidence type="ECO:0000313" key="1">
    <source>
        <dbReference type="Proteomes" id="UP000887569"/>
    </source>
</evidence>
<dbReference type="PANTHER" id="PTHR34228:SF4">
    <property type="entry name" value="VENOM PROTEIN"/>
    <property type="match status" value="1"/>
</dbReference>
<organism evidence="1 2">
    <name type="scientific">Parascaris univalens</name>
    <name type="common">Nematode worm</name>
    <dbReference type="NCBI Taxonomy" id="6257"/>
    <lineage>
        <taxon>Eukaryota</taxon>
        <taxon>Metazoa</taxon>
        <taxon>Ecdysozoa</taxon>
        <taxon>Nematoda</taxon>
        <taxon>Chromadorea</taxon>
        <taxon>Rhabditida</taxon>
        <taxon>Spirurina</taxon>
        <taxon>Ascaridomorpha</taxon>
        <taxon>Ascaridoidea</taxon>
        <taxon>Ascarididae</taxon>
        <taxon>Parascaris</taxon>
    </lineage>
</organism>
<accession>A0A915CCL0</accession>
<reference evidence="2" key="1">
    <citation type="submission" date="2022-11" db="UniProtKB">
        <authorList>
            <consortium name="WormBaseParasite"/>
        </authorList>
    </citation>
    <scope>IDENTIFICATION</scope>
</reference>
<dbReference type="AlphaFoldDB" id="A0A915CCL0"/>
<dbReference type="GO" id="GO:0006644">
    <property type="term" value="P:phospholipid metabolic process"/>
    <property type="evidence" value="ECO:0007669"/>
    <property type="project" value="InterPro"/>
</dbReference>
<dbReference type="GO" id="GO:0050482">
    <property type="term" value="P:arachidonate secretion"/>
    <property type="evidence" value="ECO:0007669"/>
    <property type="project" value="InterPro"/>
</dbReference>
<dbReference type="Proteomes" id="UP000887569">
    <property type="component" value="Unplaced"/>
</dbReference>
<dbReference type="SUPFAM" id="SSF48619">
    <property type="entry name" value="Phospholipase A2, PLA2"/>
    <property type="match status" value="1"/>
</dbReference>
<dbReference type="InterPro" id="IPR053322">
    <property type="entry name" value="PLA2-like"/>
</dbReference>
<dbReference type="GO" id="GO:0004623">
    <property type="term" value="F:phospholipase A2 activity"/>
    <property type="evidence" value="ECO:0007669"/>
    <property type="project" value="InterPro"/>
</dbReference>
<dbReference type="PANTHER" id="PTHR34228">
    <property type="entry name" value="PROTEIN CBG09474-RELATED"/>
    <property type="match status" value="1"/>
</dbReference>
<sequence length="182" mass="20727">VFKYNTTMMWINHKATQQPQPAMASFLRPSVRFLLASLCEKNELFAFELISFFLFRLYSMKVCYTVTLLLHAGRVSGNANWACGNNALVENATYFINTKVCPATVAMTGECCEEHDECYRITTNSKRCCDSAFCSCLRRSAKQEPWHRYVPCLIFAEISCTVVKQSGHEVFKPYKEVPATCP</sequence>
<dbReference type="WBParaSite" id="PgR116_g002_t01">
    <property type="protein sequence ID" value="PgR116_g002_t01"/>
    <property type="gene ID" value="PgR116_g002"/>
</dbReference>